<dbReference type="Gene3D" id="3.30.70.120">
    <property type="match status" value="1"/>
</dbReference>
<protein>
    <submittedName>
        <fullName evidence="1">Uncharacterized protein</fullName>
    </submittedName>
</protein>
<dbReference type="AlphaFoldDB" id="A0A7W7ETQ9"/>
<evidence type="ECO:0000313" key="2">
    <source>
        <dbReference type="Proteomes" id="UP000538566"/>
    </source>
</evidence>
<evidence type="ECO:0000313" key="1">
    <source>
        <dbReference type="EMBL" id="MBB4613279.1"/>
    </source>
</evidence>
<gene>
    <name evidence="1" type="ORF">GGR37_001538</name>
</gene>
<proteinExistence type="predicted"/>
<comment type="caution">
    <text evidence="1">The sequence shown here is derived from an EMBL/GenBank/DDBJ whole genome shotgun (WGS) entry which is preliminary data.</text>
</comment>
<reference evidence="1 2" key="1">
    <citation type="submission" date="2020-08" db="EMBL/GenBank/DDBJ databases">
        <title>Genomic Encyclopedia of Type Strains, Phase IV (KMG-IV): sequencing the most valuable type-strain genomes for metagenomic binning, comparative biology and taxonomic classification.</title>
        <authorList>
            <person name="Goeker M."/>
        </authorList>
    </citation>
    <scope>NUCLEOTIDE SEQUENCE [LARGE SCALE GENOMIC DNA]</scope>
    <source>
        <strain evidence="1 2">DSM 17507</strain>
    </source>
</reference>
<accession>A0A7W7ETQ9</accession>
<sequence>MKRRRAIAVKIHCPIAAETLAALIAGDQATLERDATAAAILAVIRAENPLGDFDLYKGVCEIAPGWESFQPGAAARPTLGTSGERSLSPTAILTTYADAGADISESLAALMDVHPWEVPVIELSEVDLLVR</sequence>
<dbReference type="Proteomes" id="UP000538566">
    <property type="component" value="Unassembled WGS sequence"/>
</dbReference>
<dbReference type="EMBL" id="JACHOA010000002">
    <property type="protein sequence ID" value="MBB4613279.1"/>
    <property type="molecule type" value="Genomic_DNA"/>
</dbReference>
<dbReference type="InterPro" id="IPR015867">
    <property type="entry name" value="N-reg_PII/ATP_PRibTrfase_C"/>
</dbReference>
<keyword evidence="2" id="KW-1185">Reference proteome</keyword>
<dbReference type="RefSeq" id="WP_258537007.1">
    <property type="nucleotide sequence ID" value="NZ_JACHOA010000002.1"/>
</dbReference>
<organism evidence="1 2">
    <name type="scientific">Novosphingobium taihuense</name>
    <dbReference type="NCBI Taxonomy" id="260085"/>
    <lineage>
        <taxon>Bacteria</taxon>
        <taxon>Pseudomonadati</taxon>
        <taxon>Pseudomonadota</taxon>
        <taxon>Alphaproteobacteria</taxon>
        <taxon>Sphingomonadales</taxon>
        <taxon>Sphingomonadaceae</taxon>
        <taxon>Novosphingobium</taxon>
    </lineage>
</organism>
<name>A0A7W7ETQ9_9SPHN</name>